<reference evidence="3" key="2">
    <citation type="journal article" date="2014" name="Science">
        <title>Comparative genomics reveals insights into avian genome evolution and adaptation.</title>
        <authorList>
            <consortium name="Avian Genome Consortium"/>
            <person name="Zhang G."/>
            <person name="Li C."/>
            <person name="Li Q."/>
            <person name="Li B."/>
            <person name="Larkin D.M."/>
            <person name="Lee C."/>
            <person name="Storz J.F."/>
            <person name="Antunes A."/>
            <person name="Greenwold M.J."/>
            <person name="Meredith R.W."/>
            <person name="Odeen A."/>
            <person name="Cui J."/>
            <person name="Zhou Q."/>
            <person name="Xu L."/>
            <person name="Pan H."/>
            <person name="Wang Z."/>
            <person name="Jin L."/>
            <person name="Zhang P."/>
            <person name="Hu H."/>
            <person name="Yang W."/>
            <person name="Hu J."/>
            <person name="Xiao J."/>
            <person name="Yang Z."/>
            <person name="Liu Y."/>
            <person name="Xie Q."/>
            <person name="Yu H."/>
            <person name="Lian J."/>
            <person name="Wen P."/>
            <person name="Zhang F."/>
            <person name="Li H."/>
            <person name="Zeng Y."/>
            <person name="Xiong Z."/>
            <person name="Liu S."/>
            <person name="Zhou L."/>
            <person name="Huang Z."/>
            <person name="An N."/>
            <person name="Wang J."/>
            <person name="Zheng Q."/>
            <person name="Xiong Y."/>
            <person name="Wang G."/>
            <person name="Wang B."/>
            <person name="Wang J."/>
            <person name="Fan Y."/>
            <person name="da Fonseca R.R."/>
            <person name="Alfaro-Nunez A."/>
            <person name="Schubert M."/>
            <person name="Orlando L."/>
            <person name="Mourier T."/>
            <person name="Howard J.T."/>
            <person name="Ganapathy G."/>
            <person name="Pfenning A."/>
            <person name="Whitney O."/>
            <person name="Rivas M.V."/>
            <person name="Hara E."/>
            <person name="Smith J."/>
            <person name="Farre M."/>
            <person name="Narayan J."/>
            <person name="Slavov G."/>
            <person name="Romanov M.N."/>
            <person name="Borges R."/>
            <person name="Machado J.P."/>
            <person name="Khan I."/>
            <person name="Springer M.S."/>
            <person name="Gatesy J."/>
            <person name="Hoffmann F.G."/>
            <person name="Opazo J.C."/>
            <person name="Hastad O."/>
            <person name="Sawyer R.H."/>
            <person name="Kim H."/>
            <person name="Kim K.W."/>
            <person name="Kim H.J."/>
            <person name="Cho S."/>
            <person name="Li N."/>
            <person name="Huang Y."/>
            <person name="Bruford M.W."/>
            <person name="Zhan X."/>
            <person name="Dixon A."/>
            <person name="Bertelsen M.F."/>
            <person name="Derryberry E."/>
            <person name="Warren W."/>
            <person name="Wilson R.K."/>
            <person name="Li S."/>
            <person name="Ray D.A."/>
            <person name="Green R.E."/>
            <person name="O'Brien S.J."/>
            <person name="Griffin D."/>
            <person name="Johnson W.E."/>
            <person name="Haussler D."/>
            <person name="Ryder O.A."/>
            <person name="Willerslev E."/>
            <person name="Graves G.R."/>
            <person name="Alstrom P."/>
            <person name="Fjeldsa J."/>
            <person name="Mindell D.P."/>
            <person name="Edwards S.V."/>
            <person name="Braun E.L."/>
            <person name="Rahbek C."/>
            <person name="Burt D.W."/>
            <person name="Houde P."/>
            <person name="Zhang Y."/>
            <person name="Yang H."/>
            <person name="Wang J."/>
            <person name="Jarvis E.D."/>
            <person name="Gilbert M.T."/>
            <person name="Wang J."/>
        </authorList>
    </citation>
    <scope>NUCLEOTIDE SEQUENCE [LARGE SCALE GENOMIC DNA]</scope>
</reference>
<sequence length="242" mass="25971">KEAEPGGWLSDALLLQLQVGEVLVGVGVEEALGVVAGVRKDQVHLLVEVAPLVGHLHRDAVAVHGVDDAARGDLGLQQADAVLLDDQLLLHGLEEGDLVSRVGVPVASDRFLRRQQLVVHIWADDVGSQRLVHRIPFVGSGVNDKPGRSLCLQEDQGCPWPQKSFPPCLVNADLLLGALPLAGRQDNASHTPRPTQELLNGVVLCHLLGRNSSLLKTSEQVKADDARVQQVPAVHPPPQPRE</sequence>
<evidence type="ECO:0000313" key="3">
    <source>
        <dbReference type="Proteomes" id="UP000031515"/>
    </source>
</evidence>
<organism evidence="2 3">
    <name type="scientific">Chaetura pelagica</name>
    <name type="common">Chimney swift</name>
    <name type="synonym">Hirundo pelagica</name>
    <dbReference type="NCBI Taxonomy" id="8897"/>
    <lineage>
        <taxon>Eukaryota</taxon>
        <taxon>Metazoa</taxon>
        <taxon>Chordata</taxon>
        <taxon>Craniata</taxon>
        <taxon>Vertebrata</taxon>
        <taxon>Euteleostomi</taxon>
        <taxon>Archelosauria</taxon>
        <taxon>Archosauria</taxon>
        <taxon>Dinosauria</taxon>
        <taxon>Saurischia</taxon>
        <taxon>Theropoda</taxon>
        <taxon>Coelurosauria</taxon>
        <taxon>Aves</taxon>
        <taxon>Neognathae</taxon>
        <taxon>Neoaves</taxon>
        <taxon>Strisores</taxon>
        <taxon>Apodiformes</taxon>
        <taxon>Apodidae</taxon>
        <taxon>Apodinae</taxon>
        <taxon>Chaetura</taxon>
    </lineage>
</organism>
<accession>A0A093BAS8</accession>
<name>A0A093BAS8_CHAPE</name>
<dbReference type="Proteomes" id="UP000031515">
    <property type="component" value="Unassembled WGS sequence"/>
</dbReference>
<protein>
    <submittedName>
        <fullName evidence="2">Uncharacterized protein</fullName>
    </submittedName>
</protein>
<keyword evidence="3" id="KW-1185">Reference proteome</keyword>
<reference evidence="2 3" key="1">
    <citation type="submission" date="2013-08" db="EMBL/GenBank/DDBJ databases">
        <title>Genome evolution of avian class.</title>
        <authorList>
            <person name="Zhang G."/>
            <person name="Li C."/>
        </authorList>
    </citation>
    <scope>NUCLEOTIDE SEQUENCE [LARGE SCALE GENOMIC DNA]</scope>
    <source>
        <strain evidence="2">M959</strain>
    </source>
</reference>
<dbReference type="EMBL" id="KN125954">
    <property type="protein sequence ID" value="KFU85333.1"/>
    <property type="molecule type" value="Genomic_DNA"/>
</dbReference>
<feature type="non-terminal residue" evidence="2">
    <location>
        <position position="242"/>
    </location>
</feature>
<evidence type="ECO:0000313" key="2">
    <source>
        <dbReference type="EMBL" id="KFU85333.1"/>
    </source>
</evidence>
<proteinExistence type="predicted"/>
<dbReference type="AlphaFoldDB" id="A0A093BAS8"/>
<feature type="region of interest" description="Disordered" evidence="1">
    <location>
        <begin position="220"/>
        <end position="242"/>
    </location>
</feature>
<gene>
    <name evidence="2" type="ORF">M959_15303</name>
</gene>
<feature type="non-terminal residue" evidence="2">
    <location>
        <position position="1"/>
    </location>
</feature>
<evidence type="ECO:0000256" key="1">
    <source>
        <dbReference type="SAM" id="MobiDB-lite"/>
    </source>
</evidence>